<keyword evidence="3" id="KW-1185">Reference proteome</keyword>
<feature type="compositionally biased region" description="Polar residues" evidence="1">
    <location>
        <begin position="248"/>
        <end position="282"/>
    </location>
</feature>
<protein>
    <submittedName>
        <fullName evidence="2">DUF6600 domain-containing protein</fullName>
    </submittedName>
</protein>
<dbReference type="EMBL" id="JBHMEW010000007">
    <property type="protein sequence ID" value="MFB9210408.1"/>
    <property type="molecule type" value="Genomic_DNA"/>
</dbReference>
<feature type="region of interest" description="Disordered" evidence="1">
    <location>
        <begin position="242"/>
        <end position="442"/>
    </location>
</feature>
<dbReference type="RefSeq" id="WP_290246271.1">
    <property type="nucleotide sequence ID" value="NZ_JAUFQT010000001.1"/>
</dbReference>
<proteinExistence type="predicted"/>
<evidence type="ECO:0000256" key="1">
    <source>
        <dbReference type="SAM" id="MobiDB-lite"/>
    </source>
</evidence>
<evidence type="ECO:0000313" key="2">
    <source>
        <dbReference type="EMBL" id="MFB9210408.1"/>
    </source>
</evidence>
<feature type="compositionally biased region" description="Low complexity" evidence="1">
    <location>
        <begin position="401"/>
        <end position="442"/>
    </location>
</feature>
<reference evidence="2 3" key="1">
    <citation type="submission" date="2024-09" db="EMBL/GenBank/DDBJ databases">
        <authorList>
            <person name="Sun Q."/>
            <person name="Mori K."/>
        </authorList>
    </citation>
    <scope>NUCLEOTIDE SEQUENCE [LARGE SCALE GENOMIC DNA]</scope>
    <source>
        <strain evidence="2 3">CECT 7682</strain>
    </source>
</reference>
<sequence length="442" mass="50901">MMKKEKTTRWLGMVILAFVMASFIFPKTAKADSRIGVSFQVFYDELAPYGDWVNDPRYGYIWLPYVGADFHPYGSHGHWAMTQYGNTWVSHYEWGWAPFHYGRWLYDDYYGWAWVPGYEWGPAWVNWRTGGGFYGWAPLGPGVSIHVGIHIPAFHWVFVPHRRFTSRHIYRYYAPRTRIRNIYRHTTIINNTYIHNKNVYISGPDRRHIQRYARSSVPVYRIHDSGKPGRASLKRNTLNIYRPDVRASSRSVNTRPSRVTSAQKARSNRSSWRTESRNNSPRMATPSRRPSVSERKNVSRGSSSTYSRGKSNQIERRSSAQQGASRNPAYRGSSRNQSPKVVKPEPYNKRVQKSTTPSRRTERVNPRERSKSSSPQYQQRSSQSRGGTIKKSSSRGEKSFSSRSSGSRRSSPSISNSSSKRNKSVSASSSRRSSGNSRRGNR</sequence>
<dbReference type="Proteomes" id="UP001589654">
    <property type="component" value="Unassembled WGS sequence"/>
</dbReference>
<dbReference type="InterPro" id="IPR046535">
    <property type="entry name" value="DUF6600"/>
</dbReference>
<feature type="compositionally biased region" description="Polar residues" evidence="1">
    <location>
        <begin position="299"/>
        <end position="312"/>
    </location>
</feature>
<feature type="compositionally biased region" description="Low complexity" evidence="1">
    <location>
        <begin position="372"/>
        <end position="385"/>
    </location>
</feature>
<evidence type="ECO:0000313" key="3">
    <source>
        <dbReference type="Proteomes" id="UP001589654"/>
    </source>
</evidence>
<name>A0ABV5J281_9BACT</name>
<feature type="compositionally biased region" description="Basic and acidic residues" evidence="1">
    <location>
        <begin position="359"/>
        <end position="371"/>
    </location>
</feature>
<organism evidence="2 3">
    <name type="scientific">Echinicola jeungdonensis</name>
    <dbReference type="NCBI Taxonomy" id="709343"/>
    <lineage>
        <taxon>Bacteria</taxon>
        <taxon>Pseudomonadati</taxon>
        <taxon>Bacteroidota</taxon>
        <taxon>Cytophagia</taxon>
        <taxon>Cytophagales</taxon>
        <taxon>Cyclobacteriaceae</taxon>
        <taxon>Echinicola</taxon>
    </lineage>
</organism>
<dbReference type="Pfam" id="PF20245">
    <property type="entry name" value="DUF6600"/>
    <property type="match status" value="1"/>
</dbReference>
<gene>
    <name evidence="2" type="ORF">ACFFUR_01195</name>
</gene>
<accession>A0ABV5J281</accession>
<comment type="caution">
    <text evidence="2">The sequence shown here is derived from an EMBL/GenBank/DDBJ whole genome shotgun (WGS) entry which is preliminary data.</text>
</comment>